<accession>A0AAN1XVY0</accession>
<proteinExistence type="predicted"/>
<evidence type="ECO:0000313" key="2">
    <source>
        <dbReference type="EMBL" id="BDE06423.1"/>
    </source>
</evidence>
<protein>
    <submittedName>
        <fullName evidence="2">Membrane protein</fullName>
    </submittedName>
</protein>
<dbReference type="Pfam" id="PF07332">
    <property type="entry name" value="Phage_holin_3_6"/>
    <property type="match status" value="1"/>
</dbReference>
<feature type="transmembrane region" description="Helical" evidence="1">
    <location>
        <begin position="46"/>
        <end position="75"/>
    </location>
</feature>
<reference evidence="2 3" key="1">
    <citation type="journal article" date="2022" name="ISME Commun">
        <title>Vulcanimicrobium alpinus gen. nov. sp. nov., the first cultivated representative of the candidate phylum 'Eremiobacterota', is a metabolically versatile aerobic anoxygenic phototroph.</title>
        <authorList>
            <person name="Yabe S."/>
            <person name="Muto K."/>
            <person name="Abe K."/>
            <person name="Yokota A."/>
            <person name="Staudigel H."/>
            <person name="Tebo B.M."/>
        </authorList>
    </citation>
    <scope>NUCLEOTIDE SEQUENCE [LARGE SCALE GENOMIC DNA]</scope>
    <source>
        <strain evidence="2 3">WC8-2</strain>
    </source>
</reference>
<dbReference type="KEGG" id="vab:WPS_16990"/>
<keyword evidence="3" id="KW-1185">Reference proteome</keyword>
<dbReference type="AlphaFoldDB" id="A0AAN1XVY0"/>
<dbReference type="Proteomes" id="UP001317532">
    <property type="component" value="Chromosome"/>
</dbReference>
<organism evidence="2 3">
    <name type="scientific">Vulcanimicrobium alpinum</name>
    <dbReference type="NCBI Taxonomy" id="3016050"/>
    <lineage>
        <taxon>Bacteria</taxon>
        <taxon>Bacillati</taxon>
        <taxon>Vulcanimicrobiota</taxon>
        <taxon>Vulcanimicrobiia</taxon>
        <taxon>Vulcanimicrobiales</taxon>
        <taxon>Vulcanimicrobiaceae</taxon>
        <taxon>Vulcanimicrobium</taxon>
    </lineage>
</organism>
<dbReference type="EMBL" id="AP025523">
    <property type="protein sequence ID" value="BDE06423.1"/>
    <property type="molecule type" value="Genomic_DNA"/>
</dbReference>
<evidence type="ECO:0000256" key="1">
    <source>
        <dbReference type="SAM" id="Phobius"/>
    </source>
</evidence>
<keyword evidence="1" id="KW-1133">Transmembrane helix</keyword>
<dbReference type="InterPro" id="IPR009937">
    <property type="entry name" value="Phage_holin_3_6"/>
</dbReference>
<sequence>MRPDAPREADRPIGELLRELGDEIATLVRAEIALARAEMAEKAKPAVASAGMFGGSALLALGAFGAFTTFLIAVLALALQVWAAALIVTVIYGVIAFAFAQSGKHKLEEATPLVPEQTAQTVKEDIEWAKTRAQSGMRSR</sequence>
<evidence type="ECO:0000313" key="3">
    <source>
        <dbReference type="Proteomes" id="UP001317532"/>
    </source>
</evidence>
<keyword evidence="1" id="KW-0472">Membrane</keyword>
<keyword evidence="1" id="KW-0812">Transmembrane</keyword>
<name>A0AAN1XVY0_UNVUL</name>
<feature type="transmembrane region" description="Helical" evidence="1">
    <location>
        <begin position="81"/>
        <end position="100"/>
    </location>
</feature>
<gene>
    <name evidence="2" type="ORF">WPS_16990</name>
</gene>